<evidence type="ECO:0000313" key="5">
    <source>
        <dbReference type="EMBL" id="WWC65112.1"/>
    </source>
</evidence>
<feature type="compositionally biased region" description="Polar residues" evidence="1">
    <location>
        <begin position="371"/>
        <end position="385"/>
    </location>
</feature>
<reference evidence="4" key="1">
    <citation type="submission" date="2013-07" db="EMBL/GenBank/DDBJ databases">
        <title>The Genome Sequence of Cryptococcus dejecticola CBS10117.</title>
        <authorList>
            <consortium name="The Broad Institute Genome Sequencing Platform"/>
            <person name="Cuomo C."/>
            <person name="Litvintseva A."/>
            <person name="Chen Y."/>
            <person name="Heitman J."/>
            <person name="Sun S."/>
            <person name="Springer D."/>
            <person name="Dromer F."/>
            <person name="Young S.K."/>
            <person name="Zeng Q."/>
            <person name="Gargeya S."/>
            <person name="Fitzgerald M."/>
            <person name="Abouelleil A."/>
            <person name="Alvarado L."/>
            <person name="Berlin A.M."/>
            <person name="Chapman S.B."/>
            <person name="Dewar J."/>
            <person name="Goldberg J."/>
            <person name="Griggs A."/>
            <person name="Gujja S."/>
            <person name="Hansen M."/>
            <person name="Howarth C."/>
            <person name="Imamovic A."/>
            <person name="Larimer J."/>
            <person name="McCowan C."/>
            <person name="Murphy C."/>
            <person name="Pearson M."/>
            <person name="Priest M."/>
            <person name="Roberts A."/>
            <person name="Saif S."/>
            <person name="Shea T."/>
            <person name="Sykes S."/>
            <person name="Wortman J."/>
            <person name="Nusbaum C."/>
            <person name="Birren B."/>
        </authorList>
    </citation>
    <scope>NUCLEOTIDE SEQUENCE [LARGE SCALE GENOMIC DNA]</scope>
    <source>
        <strain evidence="4">CBS 10117</strain>
    </source>
</reference>
<dbReference type="PANTHER" id="PTHR36855">
    <property type="entry name" value="CHROMOSOME 10, WHOLE GENOME SHOTGUN SEQUENCE"/>
    <property type="match status" value="1"/>
</dbReference>
<feature type="compositionally biased region" description="Low complexity" evidence="1">
    <location>
        <begin position="11"/>
        <end position="39"/>
    </location>
</feature>
<protein>
    <submittedName>
        <fullName evidence="4">Uncharacterized protein</fullName>
    </submittedName>
</protein>
<feature type="compositionally biased region" description="Polar residues" evidence="1">
    <location>
        <begin position="142"/>
        <end position="155"/>
    </location>
</feature>
<dbReference type="PANTHER" id="PTHR36855:SF1">
    <property type="entry name" value="PEROXISOME MEMBRANE ANCHOR PROTEIN PEX14P N-TERMINAL DOMAIN-CONTAINING PROTEIN"/>
    <property type="match status" value="1"/>
</dbReference>
<dbReference type="OrthoDB" id="9936937at2759"/>
<feature type="region of interest" description="Disordered" evidence="1">
    <location>
        <begin position="1"/>
        <end position="51"/>
    </location>
</feature>
<proteinExistence type="predicted"/>
<keyword evidence="6" id="KW-1185">Reference proteome</keyword>
<dbReference type="Pfam" id="PF25871">
    <property type="entry name" value="HTH_76"/>
    <property type="match status" value="1"/>
</dbReference>
<organism evidence="4">
    <name type="scientific">Kwoniella dejecticola CBS 10117</name>
    <dbReference type="NCBI Taxonomy" id="1296121"/>
    <lineage>
        <taxon>Eukaryota</taxon>
        <taxon>Fungi</taxon>
        <taxon>Dikarya</taxon>
        <taxon>Basidiomycota</taxon>
        <taxon>Agaricomycotina</taxon>
        <taxon>Tremellomycetes</taxon>
        <taxon>Tremellales</taxon>
        <taxon>Cryptococcaceae</taxon>
        <taxon>Kwoniella</taxon>
    </lineage>
</organism>
<dbReference type="InterPro" id="IPR040554">
    <property type="entry name" value="KPWE_PEX14_dom"/>
</dbReference>
<reference evidence="5" key="3">
    <citation type="submission" date="2024-02" db="EMBL/GenBank/DDBJ databases">
        <title>Comparative genomics of Cryptococcus and Kwoniella reveals pathogenesis evolution and contrasting modes of karyotype evolution via chromosome fusion or intercentromeric recombination.</title>
        <authorList>
            <person name="Coelho M.A."/>
            <person name="David-Palma M."/>
            <person name="Shea T."/>
            <person name="Bowers K."/>
            <person name="McGinley-Smith S."/>
            <person name="Mohammad A.W."/>
            <person name="Gnirke A."/>
            <person name="Yurkov A.M."/>
            <person name="Nowrousian M."/>
            <person name="Sun S."/>
            <person name="Cuomo C.A."/>
            <person name="Heitman J."/>
        </authorList>
    </citation>
    <scope>NUCLEOTIDE SEQUENCE</scope>
    <source>
        <strain evidence="5">CBS 10117</strain>
    </source>
</reference>
<feature type="region of interest" description="Disordered" evidence="1">
    <location>
        <begin position="198"/>
        <end position="284"/>
    </location>
</feature>
<feature type="domain" description="PEX14-like helix-turn-helix" evidence="3">
    <location>
        <begin position="52"/>
        <end position="122"/>
    </location>
</feature>
<feature type="compositionally biased region" description="Basic and acidic residues" evidence="1">
    <location>
        <begin position="198"/>
        <end position="207"/>
    </location>
</feature>
<dbReference type="GeneID" id="28971430"/>
<accession>A0A1A5ZVI4</accession>
<feature type="domain" description="Peroxisomal membrane protein PEX14-like KPWE" evidence="2">
    <location>
        <begin position="182"/>
        <end position="228"/>
    </location>
</feature>
<feature type="compositionally biased region" description="Pro residues" evidence="1">
    <location>
        <begin position="1"/>
        <end position="10"/>
    </location>
</feature>
<dbReference type="STRING" id="1296121.A0A1A5ZVI4"/>
<feature type="compositionally biased region" description="Low complexity" evidence="1">
    <location>
        <begin position="259"/>
        <end position="276"/>
    </location>
</feature>
<dbReference type="EMBL" id="CP144539">
    <property type="protein sequence ID" value="WWC65112.1"/>
    <property type="molecule type" value="Genomic_DNA"/>
</dbReference>
<dbReference type="Proteomes" id="UP000078595">
    <property type="component" value="Chromosome 10"/>
</dbReference>
<dbReference type="EMBL" id="KI894036">
    <property type="protein sequence ID" value="OBR81821.1"/>
    <property type="molecule type" value="Genomic_DNA"/>
</dbReference>
<reference evidence="5" key="2">
    <citation type="submission" date="2013-07" db="EMBL/GenBank/DDBJ databases">
        <authorList>
            <consortium name="The Broad Institute Genome Sequencing Platform"/>
            <person name="Cuomo C."/>
            <person name="Litvintseva A."/>
            <person name="Chen Y."/>
            <person name="Heitman J."/>
            <person name="Sun S."/>
            <person name="Springer D."/>
            <person name="Dromer F."/>
            <person name="Young S.K."/>
            <person name="Zeng Q."/>
            <person name="Gargeya S."/>
            <person name="Fitzgerald M."/>
            <person name="Abouelleil A."/>
            <person name="Alvarado L."/>
            <person name="Berlin A.M."/>
            <person name="Chapman S.B."/>
            <person name="Dewar J."/>
            <person name="Goldberg J."/>
            <person name="Griggs A."/>
            <person name="Gujja S."/>
            <person name="Hansen M."/>
            <person name="Howarth C."/>
            <person name="Imamovic A."/>
            <person name="Larimer J."/>
            <person name="McCowan C."/>
            <person name="Murphy C."/>
            <person name="Pearson M."/>
            <person name="Priest M."/>
            <person name="Roberts A."/>
            <person name="Saif S."/>
            <person name="Shea T."/>
            <person name="Sykes S."/>
            <person name="Wortman J."/>
            <person name="Nusbaum C."/>
            <person name="Birren B."/>
        </authorList>
    </citation>
    <scope>NUCLEOTIDE SEQUENCE</scope>
    <source>
        <strain evidence="5">CBS 10117</strain>
    </source>
</reference>
<feature type="compositionally biased region" description="Low complexity" evidence="1">
    <location>
        <begin position="233"/>
        <end position="244"/>
    </location>
</feature>
<dbReference type="InterPro" id="IPR058841">
    <property type="entry name" value="HTH_76"/>
</dbReference>
<feature type="region of interest" description="Disordered" evidence="1">
    <location>
        <begin position="370"/>
        <end position="405"/>
    </location>
</feature>
<dbReference type="AlphaFoldDB" id="A0A1A5ZVI4"/>
<feature type="region of interest" description="Disordered" evidence="1">
    <location>
        <begin position="123"/>
        <end position="159"/>
    </location>
</feature>
<gene>
    <name evidence="4" type="ORF">I303_07731</name>
    <name evidence="5" type="ORF">I303_107726</name>
</gene>
<feature type="compositionally biased region" description="Basic and acidic residues" evidence="1">
    <location>
        <begin position="386"/>
        <end position="405"/>
    </location>
</feature>
<dbReference type="KEGG" id="kdj:28971430"/>
<sequence>MSMLPPPVPSPRRQSSKSASASTPGSTSTSASPAGSSNSVKGEPTGEDRLNDIFKEFEDYKFTEDPAFNAGLPTVFSAIRGKKMSPSLIDKTIAEAQWFYFTTRIKKNPLPFSVYTQHIEKQTSPNLRSPMDIPSTPPPLQGETNPIPNANTSPEPSRASARMDHLTEAMRMMGNPGTEGQTSLTFDKLVQLIQEGRADELKGKEIPDELNTSPPSESSLNARPKPWQAFNQSTTSPPSVSTPSLDHLFSSPPQTSLAAMYSISPSQSASSRALDSQDGNPISPEQFDAVMRASMTRDHPPALSNDSASQAIQMENQTMTQQMQDQAWLDQHLPLPALQHSQIGTPGISVQSPTTPGFEYINWPGEESMIPHTSSISHAPSGSNADHTHTSMDVYEVKQEPRTTP</sequence>
<evidence type="ECO:0000313" key="4">
    <source>
        <dbReference type="EMBL" id="OBR81821.1"/>
    </source>
</evidence>
<dbReference type="RefSeq" id="XP_018259663.1">
    <property type="nucleotide sequence ID" value="XM_018410995.1"/>
</dbReference>
<evidence type="ECO:0000313" key="6">
    <source>
        <dbReference type="Proteomes" id="UP000078595"/>
    </source>
</evidence>
<name>A0A1A5ZVI4_9TREE</name>
<dbReference type="VEuPathDB" id="FungiDB:I303_07731"/>
<dbReference type="Pfam" id="PF17733">
    <property type="entry name" value="KPWE_dom"/>
    <property type="match status" value="1"/>
</dbReference>
<evidence type="ECO:0000256" key="1">
    <source>
        <dbReference type="SAM" id="MobiDB-lite"/>
    </source>
</evidence>
<evidence type="ECO:0000259" key="3">
    <source>
        <dbReference type="Pfam" id="PF25871"/>
    </source>
</evidence>
<evidence type="ECO:0000259" key="2">
    <source>
        <dbReference type="Pfam" id="PF17733"/>
    </source>
</evidence>
<feature type="compositionally biased region" description="Polar residues" evidence="1">
    <location>
        <begin position="210"/>
        <end position="221"/>
    </location>
</feature>